<evidence type="ECO:0000259" key="19">
    <source>
        <dbReference type="PROSITE" id="PS50126"/>
    </source>
</evidence>
<proteinExistence type="inferred from homology"/>
<dbReference type="Pfam" id="PF20833">
    <property type="entry name" value="RNase_E_G_Thio"/>
    <property type="match status" value="1"/>
</dbReference>
<feature type="compositionally biased region" description="Basic and acidic residues" evidence="18">
    <location>
        <begin position="750"/>
        <end position="793"/>
    </location>
</feature>
<evidence type="ECO:0000256" key="18">
    <source>
        <dbReference type="SAM" id="MobiDB-lite"/>
    </source>
</evidence>
<feature type="region of interest" description="Disordered" evidence="18">
    <location>
        <begin position="498"/>
        <end position="569"/>
    </location>
</feature>
<feature type="compositionally biased region" description="Gly residues" evidence="18">
    <location>
        <begin position="629"/>
        <end position="638"/>
    </location>
</feature>
<keyword evidence="11" id="KW-0479">Metal-binding</keyword>
<sequence length="996" mass="109828">MLINATHPEEIRVALVDGQRLYDLDIEHRTREQKKANIYKGKITRIEPSLEAAFVDFGAERHGFLPLKEISRQYFQKDPKDIQGRINIKDVIKEGQEVIIQVDKEERGNKGAALTTFISLAGRYLVLMPNNPRAGGISRRIEGEERQQLKEALGSLQIPDEMGVIVRTAGLGRSAEELQWDLNYLLKLWGSIAEASETRKAPFLIYQESNVIIRAIRDYLRKDIGEVLIDSRKVYDEAQAFVQQVMTDFQHKIKLYDDDTPLFSRYQIESQIETAFEREVKLPSGGSIVIDPTEALVSIDINSSRATKGADIEETALQTNLEAADEIARQLRLRDIGGLIVVDFIDMGPARNQREVENRMREALEADRARIQLGRISRFGLLELSRQRLRPSLGETSSIVCPRCDGLGHIRDVKSLALSILRLIEEEVMKERTGEIQAQVPVAVGTFLLNEKRQVLREIEANHKVRVLVIPNPNLETPHFEVERIRDDQTKALVSHELELHEGHKDPATVSAQDTEIKTQEPAVKVVAPDTAPPPPKPEAEKPQAPKQQNRQQGKQQPTKAPAKGDQAPLQPGLLARFFTWLAALFSGSDEEQQARAKQRDDQRDGKTQGRGGRDANRGNRNDNRRGGQNRGKGGNQRGDGQRDPRGDNKADKGNRDQNGQRDDKRKGGKDDGDNKGGDNRGGRNRNRRGGRGGNNRNNDNRDNRDNRDNKSDNRPDNKSDGKPDNRQDNRQDSRQDNRQDNKGGTGNKGGDKQDKGPRKDDGPKAPRRNESKDDRPLRERQRPAAKSDDGKNGVDTPQASEAQAREESSTLPARMTSEDNTPGRDQERGDSRPPKAKLVPADEHAASQASGDAPAKPAARSDQAEQAAEAQAPQAAVEKAAVEKAAVANATEQQATAPGADRDKKPAAQAAPADDRPKADQQPAPAPEADAAKPAPARDERPAETVKPAAEGDQPKAESAAPKPADNEAAKPTEEAKPAAEAQPATPAADRADQA</sequence>
<comment type="subcellular location">
    <subcellularLocation>
        <location evidence="2">Cytoplasm</location>
    </subcellularLocation>
</comment>
<keyword evidence="6" id="KW-0963">Cytoplasm</keyword>
<dbReference type="Pfam" id="PF00575">
    <property type="entry name" value="S1"/>
    <property type="match status" value="1"/>
</dbReference>
<feature type="compositionally biased region" description="Low complexity" evidence="18">
    <location>
        <begin position="545"/>
        <end position="558"/>
    </location>
</feature>
<dbReference type="InterPro" id="IPR003029">
    <property type="entry name" value="S1_domain"/>
</dbReference>
<evidence type="ECO:0000313" key="20">
    <source>
        <dbReference type="EMBL" id="MBF5057964.1"/>
    </source>
</evidence>
<keyword evidence="8" id="KW-0698">rRNA processing</keyword>
<dbReference type="InterPro" id="IPR028878">
    <property type="entry name" value="RNase_E"/>
</dbReference>
<evidence type="ECO:0000256" key="16">
    <source>
        <dbReference type="ARBA" id="ARBA00022884"/>
    </source>
</evidence>
<keyword evidence="15" id="KW-0460">Magnesium</keyword>
<evidence type="ECO:0000256" key="7">
    <source>
        <dbReference type="ARBA" id="ARBA00022519"/>
    </source>
</evidence>
<feature type="compositionally biased region" description="Basic and acidic residues" evidence="18">
    <location>
        <begin position="966"/>
        <end position="979"/>
    </location>
</feature>
<keyword evidence="7" id="KW-0997">Cell inner membrane</keyword>
<comment type="caution">
    <text evidence="20">The sequence shown here is derived from an EMBL/GenBank/DDBJ whole genome shotgun (WGS) entry which is preliminary data.</text>
</comment>
<evidence type="ECO:0000256" key="11">
    <source>
        <dbReference type="ARBA" id="ARBA00022723"/>
    </source>
</evidence>
<organism evidence="20 21">
    <name type="scientific">Alloalcanivorax profundimaris</name>
    <dbReference type="NCBI Taxonomy" id="2735259"/>
    <lineage>
        <taxon>Bacteria</taxon>
        <taxon>Pseudomonadati</taxon>
        <taxon>Pseudomonadota</taxon>
        <taxon>Gammaproteobacteria</taxon>
        <taxon>Oceanospirillales</taxon>
        <taxon>Alcanivoracaceae</taxon>
        <taxon>Alloalcanivorax</taxon>
    </lineage>
</organism>
<keyword evidence="17" id="KW-0472">Membrane</keyword>
<evidence type="ECO:0000256" key="1">
    <source>
        <dbReference type="ARBA" id="ARBA00001946"/>
    </source>
</evidence>
<evidence type="ECO:0000256" key="15">
    <source>
        <dbReference type="ARBA" id="ARBA00022842"/>
    </source>
</evidence>
<evidence type="ECO:0000256" key="2">
    <source>
        <dbReference type="ARBA" id="ARBA00004496"/>
    </source>
</evidence>
<keyword evidence="10" id="KW-0540">Nuclease</keyword>
<keyword evidence="14 20" id="KW-0378">Hydrolase</keyword>
<dbReference type="HAMAP" id="MF_00970">
    <property type="entry name" value="RNase_E"/>
    <property type="match status" value="1"/>
</dbReference>
<dbReference type="EMBL" id="ARXX01000067">
    <property type="protein sequence ID" value="MBF5057964.1"/>
    <property type="molecule type" value="Genomic_DNA"/>
</dbReference>
<dbReference type="NCBIfam" id="TIGR00757">
    <property type="entry name" value="RNaseEG"/>
    <property type="match status" value="1"/>
</dbReference>
<accession>A0ABS0AUZ0</accession>
<feature type="compositionally biased region" description="Low complexity" evidence="18">
    <location>
        <begin position="921"/>
        <end position="936"/>
    </location>
</feature>
<evidence type="ECO:0000256" key="9">
    <source>
        <dbReference type="ARBA" id="ARBA00022694"/>
    </source>
</evidence>
<dbReference type="GO" id="GO:0016787">
    <property type="term" value="F:hydrolase activity"/>
    <property type="evidence" value="ECO:0007669"/>
    <property type="project" value="UniProtKB-KW"/>
</dbReference>
<dbReference type="InterPro" id="IPR012340">
    <property type="entry name" value="NA-bd_OB-fold"/>
</dbReference>
<dbReference type="Proteomes" id="UP000662703">
    <property type="component" value="Unassembled WGS sequence"/>
</dbReference>
<dbReference type="Gene3D" id="3.40.1260.20">
    <property type="entry name" value="Ribonuclease E, catalytic domain"/>
    <property type="match status" value="1"/>
</dbReference>
<evidence type="ECO:0000256" key="6">
    <source>
        <dbReference type="ARBA" id="ARBA00022490"/>
    </source>
</evidence>
<comment type="cofactor">
    <cofactor evidence="1">
        <name>Mg(2+)</name>
        <dbReference type="ChEBI" id="CHEBI:18420"/>
    </cofactor>
</comment>
<dbReference type="InterPro" id="IPR004659">
    <property type="entry name" value="RNase_E/G"/>
</dbReference>
<feature type="region of interest" description="Disordered" evidence="18">
    <location>
        <begin position="589"/>
        <end position="996"/>
    </location>
</feature>
<evidence type="ECO:0000256" key="10">
    <source>
        <dbReference type="ARBA" id="ARBA00022722"/>
    </source>
</evidence>
<name>A0ABS0AUZ0_9GAMM</name>
<dbReference type="InterPro" id="IPR019307">
    <property type="entry name" value="RNA-bd_AU-1/RNase_E/G"/>
</dbReference>
<keyword evidence="13" id="KW-0255">Endonuclease</keyword>
<feature type="compositionally biased region" description="Basic and acidic residues" evidence="18">
    <location>
        <begin position="822"/>
        <end position="834"/>
    </location>
</feature>
<dbReference type="Gene3D" id="2.40.50.140">
    <property type="entry name" value="Nucleic acid-binding proteins"/>
    <property type="match status" value="1"/>
</dbReference>
<feature type="compositionally biased region" description="Basic and acidic residues" evidence="18">
    <location>
        <begin position="593"/>
        <end position="626"/>
    </location>
</feature>
<dbReference type="SMART" id="SM00316">
    <property type="entry name" value="S1"/>
    <property type="match status" value="1"/>
</dbReference>
<dbReference type="PANTHER" id="PTHR30001">
    <property type="entry name" value="RIBONUCLEASE"/>
    <property type="match status" value="1"/>
</dbReference>
<reference evidence="20 21" key="1">
    <citation type="submission" date="2012-09" db="EMBL/GenBank/DDBJ databases">
        <title>Genome Sequence of alkane-degrading Bacterium Alcanivorax sp. 521-1.</title>
        <authorList>
            <person name="Lai Q."/>
            <person name="Shao Z."/>
        </authorList>
    </citation>
    <scope>NUCLEOTIDE SEQUENCE [LARGE SCALE GENOMIC DNA]</scope>
    <source>
        <strain evidence="20 21">521-1</strain>
    </source>
</reference>
<evidence type="ECO:0000256" key="3">
    <source>
        <dbReference type="ARBA" id="ARBA00005663"/>
    </source>
</evidence>
<evidence type="ECO:0000256" key="14">
    <source>
        <dbReference type="ARBA" id="ARBA00022801"/>
    </source>
</evidence>
<evidence type="ECO:0000256" key="12">
    <source>
        <dbReference type="ARBA" id="ARBA00022730"/>
    </source>
</evidence>
<feature type="compositionally biased region" description="Basic and acidic residues" evidence="18">
    <location>
        <begin position="498"/>
        <end position="507"/>
    </location>
</feature>
<keyword evidence="21" id="KW-1185">Reference proteome</keyword>
<protein>
    <recommendedName>
        <fullName evidence="4">Ribonuclease G</fullName>
    </recommendedName>
</protein>
<keyword evidence="5" id="KW-1003">Cell membrane</keyword>
<dbReference type="Pfam" id="PF10150">
    <property type="entry name" value="RNase_E_G"/>
    <property type="match status" value="1"/>
</dbReference>
<feature type="compositionally biased region" description="Low complexity" evidence="18">
    <location>
        <begin position="980"/>
        <end position="990"/>
    </location>
</feature>
<evidence type="ECO:0000313" key="21">
    <source>
        <dbReference type="Proteomes" id="UP000662703"/>
    </source>
</evidence>
<feature type="compositionally biased region" description="Basic and acidic residues" evidence="18">
    <location>
        <begin position="699"/>
        <end position="742"/>
    </location>
</feature>
<feature type="domain" description="S1 motif" evidence="19">
    <location>
        <begin position="36"/>
        <end position="117"/>
    </location>
</feature>
<dbReference type="CDD" id="cd04453">
    <property type="entry name" value="S1_RNase_E"/>
    <property type="match status" value="1"/>
</dbReference>
<keyword evidence="16" id="KW-0694">RNA-binding</keyword>
<feature type="compositionally biased region" description="Low complexity" evidence="18">
    <location>
        <begin position="865"/>
        <end position="889"/>
    </location>
</feature>
<feature type="non-terminal residue" evidence="20">
    <location>
        <position position="996"/>
    </location>
</feature>
<dbReference type="PANTHER" id="PTHR30001:SF1">
    <property type="entry name" value="RIBONUCLEASE E_G-LIKE PROTEIN, CHLOROPLASTIC"/>
    <property type="match status" value="1"/>
</dbReference>
<keyword evidence="9" id="KW-0819">tRNA processing</keyword>
<evidence type="ECO:0000256" key="8">
    <source>
        <dbReference type="ARBA" id="ARBA00022552"/>
    </source>
</evidence>
<dbReference type="InterPro" id="IPR048583">
    <property type="entry name" value="RNase_E_G_thioredoxin-like"/>
</dbReference>
<evidence type="ECO:0000256" key="4">
    <source>
        <dbReference type="ARBA" id="ARBA00017719"/>
    </source>
</evidence>
<dbReference type="SUPFAM" id="SSF50249">
    <property type="entry name" value="Nucleic acid-binding proteins"/>
    <property type="match status" value="1"/>
</dbReference>
<keyword evidence="12" id="KW-0699">rRNA-binding</keyword>
<feature type="compositionally biased region" description="Basic and acidic residues" evidence="18">
    <location>
        <begin position="640"/>
        <end position="682"/>
    </location>
</feature>
<dbReference type="PROSITE" id="PS50126">
    <property type="entry name" value="S1"/>
    <property type="match status" value="1"/>
</dbReference>
<evidence type="ECO:0000256" key="13">
    <source>
        <dbReference type="ARBA" id="ARBA00022759"/>
    </source>
</evidence>
<dbReference type="NCBIfam" id="NF008074">
    <property type="entry name" value="PRK10811.1"/>
    <property type="match status" value="1"/>
</dbReference>
<evidence type="ECO:0000256" key="17">
    <source>
        <dbReference type="ARBA" id="ARBA00023136"/>
    </source>
</evidence>
<gene>
    <name evidence="20" type="ORF">Y5W_03258</name>
</gene>
<evidence type="ECO:0000256" key="5">
    <source>
        <dbReference type="ARBA" id="ARBA00022475"/>
    </source>
</evidence>
<comment type="similarity">
    <text evidence="3">Belongs to the RNase E/G family. RNase G subfamily.</text>
</comment>